<dbReference type="EMBL" id="CAJNOJ010000263">
    <property type="protein sequence ID" value="CAF1349948.1"/>
    <property type="molecule type" value="Genomic_DNA"/>
</dbReference>
<dbReference type="GO" id="GO:0008909">
    <property type="term" value="F:isochorismate synthase activity"/>
    <property type="evidence" value="ECO:0007669"/>
    <property type="project" value="TreeGrafter"/>
</dbReference>
<gene>
    <name evidence="3" type="ORF">EDS130_LOCUS33220</name>
    <name evidence="2" type="ORF">XAT740_LOCUS2491</name>
</gene>
<dbReference type="Pfam" id="PF00425">
    <property type="entry name" value="Chorismate_bind"/>
    <property type="match status" value="1"/>
</dbReference>
<evidence type="ECO:0000313" key="4">
    <source>
        <dbReference type="Proteomes" id="UP000663828"/>
    </source>
</evidence>
<dbReference type="InterPro" id="IPR036263">
    <property type="entry name" value="Chorismate_II_sf"/>
</dbReference>
<protein>
    <recommendedName>
        <fullName evidence="1">Chorismate mutase domain-containing protein</fullName>
    </recommendedName>
</protein>
<proteinExistence type="predicted"/>
<dbReference type="SMART" id="SM00830">
    <property type="entry name" value="CM_2"/>
    <property type="match status" value="1"/>
</dbReference>
<dbReference type="GO" id="GO:0046417">
    <property type="term" value="P:chorismate metabolic process"/>
    <property type="evidence" value="ECO:0007669"/>
    <property type="project" value="InterPro"/>
</dbReference>
<name>A0A813S7I5_ADIRI</name>
<dbReference type="GO" id="GO:0004106">
    <property type="term" value="F:chorismate mutase activity"/>
    <property type="evidence" value="ECO:0007669"/>
    <property type="project" value="InterPro"/>
</dbReference>
<accession>A0A813S7I5</accession>
<reference evidence="2" key="1">
    <citation type="submission" date="2021-02" db="EMBL/GenBank/DDBJ databases">
        <authorList>
            <person name="Nowell W R."/>
        </authorList>
    </citation>
    <scope>NUCLEOTIDE SEQUENCE</scope>
</reference>
<dbReference type="PANTHER" id="PTHR42839">
    <property type="entry name" value="ISOCHORISMATE SYNTHASE ENTC"/>
    <property type="match status" value="1"/>
</dbReference>
<dbReference type="Gene3D" id="1.20.59.10">
    <property type="entry name" value="Chorismate mutase"/>
    <property type="match status" value="1"/>
</dbReference>
<dbReference type="Pfam" id="PF01817">
    <property type="entry name" value="CM_2"/>
    <property type="match status" value="1"/>
</dbReference>
<dbReference type="InterPro" id="IPR036979">
    <property type="entry name" value="CM_dom_sf"/>
</dbReference>
<dbReference type="EMBL" id="CAJNOR010000087">
    <property type="protein sequence ID" value="CAF0791198.1"/>
    <property type="molecule type" value="Genomic_DNA"/>
</dbReference>
<dbReference type="InterPro" id="IPR005801">
    <property type="entry name" value="ADC_synthase"/>
</dbReference>
<organism evidence="2 4">
    <name type="scientific">Adineta ricciae</name>
    <name type="common">Rotifer</name>
    <dbReference type="NCBI Taxonomy" id="249248"/>
    <lineage>
        <taxon>Eukaryota</taxon>
        <taxon>Metazoa</taxon>
        <taxon>Spiralia</taxon>
        <taxon>Gnathifera</taxon>
        <taxon>Rotifera</taxon>
        <taxon>Eurotatoria</taxon>
        <taxon>Bdelloidea</taxon>
        <taxon>Adinetida</taxon>
        <taxon>Adinetidae</taxon>
        <taxon>Adineta</taxon>
    </lineage>
</organism>
<dbReference type="AlphaFoldDB" id="A0A813S7I5"/>
<feature type="domain" description="Chorismate mutase" evidence="1">
    <location>
        <begin position="24"/>
        <end position="114"/>
    </location>
</feature>
<dbReference type="Proteomes" id="UP000663852">
    <property type="component" value="Unassembled WGS sequence"/>
</dbReference>
<dbReference type="GO" id="GO:0009697">
    <property type="term" value="P:salicylic acid biosynthetic process"/>
    <property type="evidence" value="ECO:0007669"/>
    <property type="project" value="TreeGrafter"/>
</dbReference>
<dbReference type="SUPFAM" id="SSF56322">
    <property type="entry name" value="ADC synthase"/>
    <property type="match status" value="1"/>
</dbReference>
<evidence type="ECO:0000313" key="2">
    <source>
        <dbReference type="EMBL" id="CAF0791198.1"/>
    </source>
</evidence>
<dbReference type="PROSITE" id="PS51168">
    <property type="entry name" value="CHORISMATE_MUT_2"/>
    <property type="match status" value="1"/>
</dbReference>
<keyword evidence="4" id="KW-1185">Reference proteome</keyword>
<dbReference type="OrthoDB" id="1865897at2759"/>
<evidence type="ECO:0000259" key="1">
    <source>
        <dbReference type="PROSITE" id="PS51168"/>
    </source>
</evidence>
<comment type="caution">
    <text evidence="2">The sequence shown here is derived from an EMBL/GenBank/DDBJ whole genome shotgun (WGS) entry which is preliminary data.</text>
</comment>
<sequence>MTSQSSALPHYEPHTNLSINKKSASECRNLSDIRYEIDTIDHFIVKLLHHRLQYALETLKFKLDGKPIPDNKRMIQQLNQRKEWAKSYGLDPKYIESFFKRMLDWYISQQITYYKSQNPDQANIEIKVCSLNELKAIEFGLSWINISQYCQLLSSGYRKAREISKPVLVSFIQKTSTYSDDHSLDNVHPLYLFERSRRHSLSHSFVFAQPSQQFSMLAFGSVQQYDVNQTYFSFNKMNKKIADCTYEEFYSEVKKIVADGWKRLLADAIIENCAPEDFPGCGPTLTGGLCYDHQNISRSGKWSNFDEASFILPRVQFTEKGLNRYATFNTVIMQCDKSENEIEFINAEIISLLEFCGNLLNGTEEYLESGVHTTSFSGDNVTELTEESVGPLAIRKQTIHDKAVEIISGDFGKVGLAREAIIETDQKGTRFNVGWSLKRFSLLHPSFYLFGLSRQGSCFFGVAPSQLVRLHDKQIEAKIWKTELLNSDKQRHEHSLVIEMLRSKLERSTEANSLVIPDNPVALEYNNKQHLYTLVQGTIRKEITPFDLVETLHSTSAVGSFPQSDVLKFIPKEENLDYGWYAAPIGWIDANNNSEFVVASESALINEGSISFFAGCGFVADSDSEDRPHETRLNMESMLFTLSEKQTL</sequence>
<dbReference type="SUPFAM" id="SSF48600">
    <property type="entry name" value="Chorismate mutase II"/>
    <property type="match status" value="1"/>
</dbReference>
<dbReference type="InterPro" id="IPR002701">
    <property type="entry name" value="CM_II_prokaryot"/>
</dbReference>
<dbReference type="Gene3D" id="3.60.120.10">
    <property type="entry name" value="Anthranilate synthase"/>
    <property type="match status" value="1"/>
</dbReference>
<dbReference type="Proteomes" id="UP000663828">
    <property type="component" value="Unassembled WGS sequence"/>
</dbReference>
<dbReference type="InterPro" id="IPR015890">
    <property type="entry name" value="Chorismate_C"/>
</dbReference>
<dbReference type="PANTHER" id="PTHR42839:SF1">
    <property type="entry name" value="ISOCHORISMATE SYNTHASE MENF"/>
    <property type="match status" value="1"/>
</dbReference>
<evidence type="ECO:0000313" key="3">
    <source>
        <dbReference type="EMBL" id="CAF1349948.1"/>
    </source>
</evidence>